<gene>
    <name evidence="2" type="ORF">DY367_30600</name>
</gene>
<dbReference type="EMBL" id="QVXO01000093">
    <property type="protein sequence ID" value="RPJ87905.1"/>
    <property type="molecule type" value="Genomic_DNA"/>
</dbReference>
<evidence type="ECO:0000313" key="3">
    <source>
        <dbReference type="Proteomes" id="UP000285324"/>
    </source>
</evidence>
<keyword evidence="1" id="KW-0472">Membrane</keyword>
<proteinExistence type="predicted"/>
<dbReference type="AlphaFoldDB" id="A0A424W3U3"/>
<evidence type="ECO:0000256" key="1">
    <source>
        <dbReference type="SAM" id="Phobius"/>
    </source>
</evidence>
<sequence length="72" mass="7452">MHILQSWNASTVLAMALMLVAAGLVVLGLGMARRLRSQGRSRQVVDQALAARDGAKAPAAARNEGGQGRLAA</sequence>
<evidence type="ECO:0000313" key="2">
    <source>
        <dbReference type="EMBL" id="RPJ87905.1"/>
    </source>
</evidence>
<protein>
    <submittedName>
        <fullName evidence="2">Type II secretion system F family protein</fullName>
    </submittedName>
</protein>
<accession>A0A424W3U3</accession>
<feature type="transmembrane region" description="Helical" evidence="1">
    <location>
        <begin position="12"/>
        <end position="32"/>
    </location>
</feature>
<keyword evidence="1" id="KW-0812">Transmembrane</keyword>
<feature type="non-terminal residue" evidence="2">
    <location>
        <position position="72"/>
    </location>
</feature>
<reference evidence="2 3" key="1">
    <citation type="submission" date="2018-08" db="EMBL/GenBank/DDBJ databases">
        <title>Achromobacter xylosoxidans Genome sequencing and assembly.</title>
        <authorList>
            <person name="Wang R."/>
            <person name="Rensing C."/>
            <person name="Li Y."/>
        </authorList>
    </citation>
    <scope>NUCLEOTIDE SEQUENCE [LARGE SCALE GENOMIC DNA]</scope>
    <source>
        <strain evidence="2 3">GD003A</strain>
    </source>
</reference>
<name>A0A424W3U3_ALCXX</name>
<organism evidence="2 3">
    <name type="scientific">Alcaligenes xylosoxydans xylosoxydans</name>
    <name type="common">Achromobacter xylosoxidans</name>
    <dbReference type="NCBI Taxonomy" id="85698"/>
    <lineage>
        <taxon>Bacteria</taxon>
        <taxon>Pseudomonadati</taxon>
        <taxon>Pseudomonadota</taxon>
        <taxon>Betaproteobacteria</taxon>
        <taxon>Burkholderiales</taxon>
        <taxon>Alcaligenaceae</taxon>
        <taxon>Achromobacter</taxon>
    </lineage>
</organism>
<comment type="caution">
    <text evidence="2">The sequence shown here is derived from an EMBL/GenBank/DDBJ whole genome shotgun (WGS) entry which is preliminary data.</text>
</comment>
<dbReference type="Proteomes" id="UP000285324">
    <property type="component" value="Unassembled WGS sequence"/>
</dbReference>
<keyword evidence="1" id="KW-1133">Transmembrane helix</keyword>